<reference evidence="2" key="1">
    <citation type="journal article" date="2010" name="Science">
        <title>Plasticity of animal genome architecture unmasked by rapid evolution of a pelagic tunicate.</title>
        <authorList>
            <person name="Denoeud F."/>
            <person name="Henriet S."/>
            <person name="Mungpakdee S."/>
            <person name="Aury J.M."/>
            <person name="Da Silva C."/>
            <person name="Brinkmann H."/>
            <person name="Mikhaleva J."/>
            <person name="Olsen L.C."/>
            <person name="Jubin C."/>
            <person name="Canestro C."/>
            <person name="Bouquet J.M."/>
            <person name="Danks G."/>
            <person name="Poulain J."/>
            <person name="Campsteijn C."/>
            <person name="Adamski M."/>
            <person name="Cross I."/>
            <person name="Yadetie F."/>
            <person name="Muffato M."/>
            <person name="Louis A."/>
            <person name="Butcher S."/>
            <person name="Tsagkogeorga G."/>
            <person name="Konrad A."/>
            <person name="Singh S."/>
            <person name="Jensen M.F."/>
            <person name="Cong E.H."/>
            <person name="Eikeseth-Otteraa H."/>
            <person name="Noel B."/>
            <person name="Anthouard V."/>
            <person name="Porcel B.M."/>
            <person name="Kachouri-Lafond R."/>
            <person name="Nishino A."/>
            <person name="Ugolini M."/>
            <person name="Chourrout P."/>
            <person name="Nishida H."/>
            <person name="Aasland R."/>
            <person name="Huzurbazar S."/>
            <person name="Westhof E."/>
            <person name="Delsuc F."/>
            <person name="Lehrach H."/>
            <person name="Reinhardt R."/>
            <person name="Weissenbach J."/>
            <person name="Roy S.W."/>
            <person name="Artiguenave F."/>
            <person name="Postlethwait J.H."/>
            <person name="Manak J.R."/>
            <person name="Thompson E.M."/>
            <person name="Jaillon O."/>
            <person name="Du Pasquier L."/>
            <person name="Boudinot P."/>
            <person name="Liberles D.A."/>
            <person name="Volff J.N."/>
            <person name="Philippe H."/>
            <person name="Lenhard B."/>
            <person name="Roest Crollius H."/>
            <person name="Wincker P."/>
            <person name="Chourrout D."/>
        </authorList>
    </citation>
    <scope>NUCLEOTIDE SEQUENCE [LARGE SCALE GENOMIC DNA]</scope>
</reference>
<keyword evidence="1" id="KW-0472">Membrane</keyword>
<keyword evidence="3" id="KW-1185">Reference proteome</keyword>
<name>E4X8K0_OIKDI</name>
<keyword evidence="1" id="KW-0812">Transmembrane</keyword>
<evidence type="ECO:0000313" key="3">
    <source>
        <dbReference type="Proteomes" id="UP000001307"/>
    </source>
</evidence>
<evidence type="ECO:0008006" key="4">
    <source>
        <dbReference type="Google" id="ProtNLM"/>
    </source>
</evidence>
<dbReference type="EMBL" id="FN653029">
    <property type="protein sequence ID" value="CBY08183.1"/>
    <property type="molecule type" value="Genomic_DNA"/>
</dbReference>
<sequence>MIFKQKLSRVIFVIAIILFILTSLILGYFTYARHKRALPDLKIYIEDSFSAWEESSGGKLSVNTNLKIIINGKVVNATLNENKVSYNESKEFCASNNLTLPRTSFNVIEKGFGKKSLFWIADNEETRSAASEKNREHLSVAFIPRLGGLEICAMLISELANPNVPLLYLCEDEVYDDFGRLIWHANLTVGCDLFKCNKTFIMNQGSESRPKVDCESESASTICLPKDY</sequence>
<keyword evidence="1" id="KW-1133">Transmembrane helix</keyword>
<evidence type="ECO:0000256" key="1">
    <source>
        <dbReference type="SAM" id="Phobius"/>
    </source>
</evidence>
<dbReference type="Proteomes" id="UP000001307">
    <property type="component" value="Unassembled WGS sequence"/>
</dbReference>
<proteinExistence type="predicted"/>
<dbReference type="AlphaFoldDB" id="E4X8K0"/>
<gene>
    <name evidence="2" type="ORF">GSOID_T00004194001</name>
</gene>
<protein>
    <recommendedName>
        <fullName evidence="4">C-type lectin domain-containing protein</fullName>
    </recommendedName>
</protein>
<organism evidence="2">
    <name type="scientific">Oikopleura dioica</name>
    <name type="common">Tunicate</name>
    <dbReference type="NCBI Taxonomy" id="34765"/>
    <lineage>
        <taxon>Eukaryota</taxon>
        <taxon>Metazoa</taxon>
        <taxon>Chordata</taxon>
        <taxon>Tunicata</taxon>
        <taxon>Appendicularia</taxon>
        <taxon>Copelata</taxon>
        <taxon>Oikopleuridae</taxon>
        <taxon>Oikopleura</taxon>
    </lineage>
</organism>
<accession>E4X8K0</accession>
<evidence type="ECO:0000313" key="2">
    <source>
        <dbReference type="EMBL" id="CBY08183.1"/>
    </source>
</evidence>
<dbReference type="InParanoid" id="E4X8K0"/>
<feature type="transmembrane region" description="Helical" evidence="1">
    <location>
        <begin position="12"/>
        <end position="31"/>
    </location>
</feature>